<name>A0A418XSI3_9BURK</name>
<protein>
    <submittedName>
        <fullName evidence="2">Uncharacterized protein</fullName>
    </submittedName>
</protein>
<sequence length="188" mass="19632">MTFLRTGAMLGALAVSGLAHAQADAGAAFFAGLGALCGSYFEGASVYPRDPGDPFAGKKLVAHVASCTANEIRIPFTVGEDKSRTWIIRKTPAGLELKHDHRHEDGTPDAQTMYGGLAGGQGTALAQSFHADAYTAALIPAAATNVWTISLAADGRAMAYNLERGGKPRFRAELALRASPPPPSAPRR</sequence>
<evidence type="ECO:0000256" key="1">
    <source>
        <dbReference type="SAM" id="SignalP"/>
    </source>
</evidence>
<evidence type="ECO:0000313" key="2">
    <source>
        <dbReference type="EMBL" id="RJG15529.1"/>
    </source>
</evidence>
<proteinExistence type="predicted"/>
<comment type="caution">
    <text evidence="2">The sequence shown here is derived from an EMBL/GenBank/DDBJ whole genome shotgun (WGS) entry which is preliminary data.</text>
</comment>
<dbReference type="AlphaFoldDB" id="A0A418XSI3"/>
<feature type="chain" id="PRO_5019087126" evidence="1">
    <location>
        <begin position="22"/>
        <end position="188"/>
    </location>
</feature>
<evidence type="ECO:0000313" key="3">
    <source>
        <dbReference type="Proteomes" id="UP000284006"/>
    </source>
</evidence>
<keyword evidence="1" id="KW-0732">Signal</keyword>
<organism evidence="2 3">
    <name type="scientific">Massilia cavernae</name>
    <dbReference type="NCBI Taxonomy" id="2320864"/>
    <lineage>
        <taxon>Bacteria</taxon>
        <taxon>Pseudomonadati</taxon>
        <taxon>Pseudomonadota</taxon>
        <taxon>Betaproteobacteria</taxon>
        <taxon>Burkholderiales</taxon>
        <taxon>Oxalobacteraceae</taxon>
        <taxon>Telluria group</taxon>
        <taxon>Massilia</taxon>
    </lineage>
</organism>
<dbReference type="EMBL" id="QYUP01000116">
    <property type="protein sequence ID" value="RJG15529.1"/>
    <property type="molecule type" value="Genomic_DNA"/>
</dbReference>
<keyword evidence="3" id="KW-1185">Reference proteome</keyword>
<dbReference type="OrthoDB" id="1524207at2"/>
<gene>
    <name evidence="2" type="ORF">D3872_13010</name>
</gene>
<reference evidence="2 3" key="1">
    <citation type="submission" date="2018-09" db="EMBL/GenBank/DDBJ databases">
        <authorList>
            <person name="Zhu H."/>
        </authorList>
    </citation>
    <scope>NUCLEOTIDE SEQUENCE [LARGE SCALE GENOMIC DNA]</scope>
    <source>
        <strain evidence="2 3">K1S02-61</strain>
    </source>
</reference>
<dbReference type="RefSeq" id="WP_119811164.1">
    <property type="nucleotide sequence ID" value="NZ_QYUP01000116.1"/>
</dbReference>
<dbReference type="Proteomes" id="UP000284006">
    <property type="component" value="Unassembled WGS sequence"/>
</dbReference>
<accession>A0A418XSI3</accession>
<feature type="signal peptide" evidence="1">
    <location>
        <begin position="1"/>
        <end position="21"/>
    </location>
</feature>